<protein>
    <recommendedName>
        <fullName evidence="4">Glycosyltransferase family 49 protein</fullName>
    </recommendedName>
</protein>
<organism evidence="2 3">
    <name type="scientific">Schizophyllum amplum</name>
    <dbReference type="NCBI Taxonomy" id="97359"/>
    <lineage>
        <taxon>Eukaryota</taxon>
        <taxon>Fungi</taxon>
        <taxon>Dikarya</taxon>
        <taxon>Basidiomycota</taxon>
        <taxon>Agaricomycotina</taxon>
        <taxon>Agaricomycetes</taxon>
        <taxon>Agaricomycetidae</taxon>
        <taxon>Agaricales</taxon>
        <taxon>Schizophyllaceae</taxon>
        <taxon>Schizophyllum</taxon>
    </lineage>
</organism>
<dbReference type="Proteomes" id="UP000320762">
    <property type="component" value="Unassembled WGS sequence"/>
</dbReference>
<accession>A0A550CX15</accession>
<sequence>MKSSATIASSASAPVLKRSKSSSRLPTSGSVGSIESRLSSSHSQRRLRTITVTGAQLYRKTDTAPEVVERPDTPTGKRHLLPVFFTHKSSELESPSRPRPLPSPLLRWLFVLYSAWCCLYTSASCFFGEYGQQAHHSLRHKTLNELGNSQWLSRISPHQPPLVSLRPNVLEAQHAPSNAITACLWTPASDVMTDVHRWISVWPGPISAVITTDLAPGSSAHASLVRRLRASSSTRQSRLSLHLLHTSSGPPTSPNAYLNLARLFAPTETVVLFPGNITLSPAHIALLQDRIEDRPFVLTSRAPSTFPPFPAAPVALPRDYPVWCSERFFFVDDRLADWKECIWHIWLNQLGDVGFMNMTSVNPIIGGMSSADRKIRSRLVTRFRTETCDHFAKQLVTREDEGVRTDRTKQRWLIDFCRKVSSLVLNP</sequence>
<gene>
    <name evidence="2" type="ORF">BD626DRAFT_544114</name>
</gene>
<evidence type="ECO:0000313" key="3">
    <source>
        <dbReference type="Proteomes" id="UP000320762"/>
    </source>
</evidence>
<proteinExistence type="predicted"/>
<evidence type="ECO:0008006" key="4">
    <source>
        <dbReference type="Google" id="ProtNLM"/>
    </source>
</evidence>
<feature type="region of interest" description="Disordered" evidence="1">
    <location>
        <begin position="1"/>
        <end position="42"/>
    </location>
</feature>
<name>A0A550CX15_9AGAR</name>
<evidence type="ECO:0000256" key="1">
    <source>
        <dbReference type="SAM" id="MobiDB-lite"/>
    </source>
</evidence>
<evidence type="ECO:0000313" key="2">
    <source>
        <dbReference type="EMBL" id="TRM69334.1"/>
    </source>
</evidence>
<dbReference type="STRING" id="97359.A0A550CX15"/>
<comment type="caution">
    <text evidence="2">The sequence shown here is derived from an EMBL/GenBank/DDBJ whole genome shotgun (WGS) entry which is preliminary data.</text>
</comment>
<feature type="compositionally biased region" description="Polar residues" evidence="1">
    <location>
        <begin position="22"/>
        <end position="33"/>
    </location>
</feature>
<dbReference type="EMBL" id="VDMD01000001">
    <property type="protein sequence ID" value="TRM69334.1"/>
    <property type="molecule type" value="Genomic_DNA"/>
</dbReference>
<dbReference type="AlphaFoldDB" id="A0A550CX15"/>
<keyword evidence="3" id="KW-1185">Reference proteome</keyword>
<feature type="compositionally biased region" description="Low complexity" evidence="1">
    <location>
        <begin position="1"/>
        <end position="13"/>
    </location>
</feature>
<reference evidence="2 3" key="1">
    <citation type="journal article" date="2019" name="New Phytol.">
        <title>Comparative genomics reveals unique wood-decay strategies and fruiting body development in the Schizophyllaceae.</title>
        <authorList>
            <person name="Almasi E."/>
            <person name="Sahu N."/>
            <person name="Krizsan K."/>
            <person name="Balint B."/>
            <person name="Kovacs G.M."/>
            <person name="Kiss B."/>
            <person name="Cseklye J."/>
            <person name="Drula E."/>
            <person name="Henrissat B."/>
            <person name="Nagy I."/>
            <person name="Chovatia M."/>
            <person name="Adam C."/>
            <person name="LaButti K."/>
            <person name="Lipzen A."/>
            <person name="Riley R."/>
            <person name="Grigoriev I.V."/>
            <person name="Nagy L.G."/>
        </authorList>
    </citation>
    <scope>NUCLEOTIDE SEQUENCE [LARGE SCALE GENOMIC DNA]</scope>
    <source>
        <strain evidence="2 3">NL-1724</strain>
    </source>
</reference>
<dbReference type="OrthoDB" id="3056235at2759"/>